<dbReference type="AlphaFoldDB" id="A0A7I9VPT7"/>
<keyword evidence="2" id="KW-1185">Reference proteome</keyword>
<accession>A0A7I9VPT7</accession>
<dbReference type="EMBL" id="BJTG01000007">
    <property type="protein sequence ID" value="GEJ58422.1"/>
    <property type="molecule type" value="Genomic_DNA"/>
</dbReference>
<evidence type="ECO:0000313" key="2">
    <source>
        <dbReference type="Proteomes" id="UP000503640"/>
    </source>
</evidence>
<name>A0A7I9VPT7_9BACT</name>
<sequence length="42" mass="4823">MRAANPQATHKEIVDECIRRGIAFYTAKTQVQRFLKAKKTTT</sequence>
<protein>
    <submittedName>
        <fullName evidence="1">Uncharacterized protein</fullName>
    </submittedName>
</protein>
<gene>
    <name evidence="1" type="ORF">AMYX_31630</name>
</gene>
<proteinExistence type="predicted"/>
<dbReference type="RefSeq" id="WP_255499680.1">
    <property type="nucleotide sequence ID" value="NZ_BJTG01000007.1"/>
</dbReference>
<dbReference type="Proteomes" id="UP000503640">
    <property type="component" value="Unassembled WGS sequence"/>
</dbReference>
<organism evidence="1 2">
    <name type="scientific">Anaeromyxobacter diazotrophicus</name>
    <dbReference type="NCBI Taxonomy" id="2590199"/>
    <lineage>
        <taxon>Bacteria</taxon>
        <taxon>Pseudomonadati</taxon>
        <taxon>Myxococcota</taxon>
        <taxon>Myxococcia</taxon>
        <taxon>Myxococcales</taxon>
        <taxon>Cystobacterineae</taxon>
        <taxon>Anaeromyxobacteraceae</taxon>
        <taxon>Anaeromyxobacter</taxon>
    </lineage>
</organism>
<evidence type="ECO:0000313" key="1">
    <source>
        <dbReference type="EMBL" id="GEJ58422.1"/>
    </source>
</evidence>
<comment type="caution">
    <text evidence="1">The sequence shown here is derived from an EMBL/GenBank/DDBJ whole genome shotgun (WGS) entry which is preliminary data.</text>
</comment>
<reference evidence="2" key="1">
    <citation type="journal article" date="2020" name="Appl. Environ. Microbiol.">
        <title>Diazotrophic Anaeromyxobacter Isolates from Soils.</title>
        <authorList>
            <person name="Masuda Y."/>
            <person name="Yamanaka H."/>
            <person name="Xu Z.X."/>
            <person name="Shiratori Y."/>
            <person name="Aono T."/>
            <person name="Amachi S."/>
            <person name="Senoo K."/>
            <person name="Itoh H."/>
        </authorList>
    </citation>
    <scope>NUCLEOTIDE SEQUENCE [LARGE SCALE GENOMIC DNA]</scope>
    <source>
        <strain evidence="2">R267</strain>
    </source>
</reference>